<reference evidence="4" key="1">
    <citation type="submission" date="2020-08" db="EMBL/GenBank/DDBJ databases">
        <title>Multicomponent nature underlies the extraordinary mechanical properties of spider dragline silk.</title>
        <authorList>
            <person name="Kono N."/>
            <person name="Nakamura H."/>
            <person name="Mori M."/>
            <person name="Yoshida Y."/>
            <person name="Ohtoshi R."/>
            <person name="Malay A.D."/>
            <person name="Moran D.A.P."/>
            <person name="Tomita M."/>
            <person name="Numata K."/>
            <person name="Arakawa K."/>
        </authorList>
    </citation>
    <scope>NUCLEOTIDE SEQUENCE</scope>
</reference>
<evidence type="ECO:0000256" key="2">
    <source>
        <dbReference type="ARBA" id="ARBA00023242"/>
    </source>
</evidence>
<evidence type="ECO:0000313" key="4">
    <source>
        <dbReference type="EMBL" id="GFT81261.1"/>
    </source>
</evidence>
<dbReference type="InterPro" id="IPR012916">
    <property type="entry name" value="RED_N"/>
</dbReference>
<keyword evidence="5" id="KW-1185">Reference proteome</keyword>
<evidence type="ECO:0000313" key="5">
    <source>
        <dbReference type="Proteomes" id="UP000887013"/>
    </source>
</evidence>
<organism evidence="4 5">
    <name type="scientific">Nephila pilipes</name>
    <name type="common">Giant wood spider</name>
    <name type="synonym">Nephila maculata</name>
    <dbReference type="NCBI Taxonomy" id="299642"/>
    <lineage>
        <taxon>Eukaryota</taxon>
        <taxon>Metazoa</taxon>
        <taxon>Ecdysozoa</taxon>
        <taxon>Arthropoda</taxon>
        <taxon>Chelicerata</taxon>
        <taxon>Arachnida</taxon>
        <taxon>Araneae</taxon>
        <taxon>Araneomorphae</taxon>
        <taxon>Entelegynae</taxon>
        <taxon>Araneoidea</taxon>
        <taxon>Nephilidae</taxon>
        <taxon>Nephila</taxon>
    </lineage>
</organism>
<dbReference type="Proteomes" id="UP000887013">
    <property type="component" value="Unassembled WGS sequence"/>
</dbReference>
<name>A0A8X6PR60_NEPPI</name>
<dbReference type="Pfam" id="PF07808">
    <property type="entry name" value="RED_N"/>
    <property type="match status" value="1"/>
</dbReference>
<comment type="caution">
    <text evidence="4">The sequence shown here is derived from an EMBL/GenBank/DDBJ whole genome shotgun (WGS) entry which is preliminary data.</text>
</comment>
<sequence length="107" mass="12707">MISYKQYEMKEIAKKEGEDLDSLLLEHNAKEEGNQFKTKLRRNIYRQVFGNRYPEKIELSHPKRKVYIINLKHEYADSDVPINLLRSKADCLNFESQKTLTTNDIVM</sequence>
<dbReference type="GO" id="GO:0005634">
    <property type="term" value="C:nucleus"/>
    <property type="evidence" value="ECO:0007669"/>
    <property type="project" value="UniProtKB-SubCell"/>
</dbReference>
<dbReference type="PANTHER" id="PTHR12765">
    <property type="entry name" value="RED PROTEIN IK FACTOR CYTOKINE IK"/>
    <property type="match status" value="1"/>
</dbReference>
<proteinExistence type="predicted"/>
<keyword evidence="2" id="KW-0539">Nucleus</keyword>
<dbReference type="EMBL" id="BMAW01023124">
    <property type="protein sequence ID" value="GFT81261.1"/>
    <property type="molecule type" value="Genomic_DNA"/>
</dbReference>
<evidence type="ECO:0000256" key="1">
    <source>
        <dbReference type="ARBA" id="ARBA00004123"/>
    </source>
</evidence>
<evidence type="ECO:0000259" key="3">
    <source>
        <dbReference type="Pfam" id="PF07808"/>
    </source>
</evidence>
<dbReference type="InterPro" id="IPR039896">
    <property type="entry name" value="Red-like"/>
</dbReference>
<protein>
    <submittedName>
        <fullName evidence="4">Protein Red</fullName>
    </submittedName>
</protein>
<accession>A0A8X6PR60</accession>
<dbReference type="AlphaFoldDB" id="A0A8X6PR60"/>
<gene>
    <name evidence="4" type="primary">IK</name>
    <name evidence="4" type="ORF">NPIL_393121</name>
</gene>
<comment type="subcellular location">
    <subcellularLocation>
        <location evidence="1">Nucleus</location>
    </subcellularLocation>
</comment>
<feature type="domain" description="RED-like N-terminal" evidence="3">
    <location>
        <begin position="25"/>
        <end position="107"/>
    </location>
</feature>